<dbReference type="InterPro" id="IPR016169">
    <property type="entry name" value="FAD-bd_PCMH_sub2"/>
</dbReference>
<dbReference type="Pfam" id="PF13183">
    <property type="entry name" value="Fer4_8"/>
    <property type="match status" value="1"/>
</dbReference>
<dbReference type="GO" id="GO:0004458">
    <property type="term" value="F:D-lactate dehydrogenase (cytochrome) activity"/>
    <property type="evidence" value="ECO:0007669"/>
    <property type="project" value="TreeGrafter"/>
</dbReference>
<comment type="cofactor">
    <cofactor evidence="1">
        <name>FAD</name>
        <dbReference type="ChEBI" id="CHEBI:57692"/>
    </cofactor>
</comment>
<accession>A0A369W7V0</accession>
<evidence type="ECO:0000313" key="10">
    <source>
        <dbReference type="EMBL" id="RDE08131.1"/>
    </source>
</evidence>
<dbReference type="GO" id="GO:1903457">
    <property type="term" value="P:lactate catabolic process"/>
    <property type="evidence" value="ECO:0007669"/>
    <property type="project" value="TreeGrafter"/>
</dbReference>
<dbReference type="GO" id="GO:0071949">
    <property type="term" value="F:FAD binding"/>
    <property type="evidence" value="ECO:0007669"/>
    <property type="project" value="InterPro"/>
</dbReference>
<evidence type="ECO:0000256" key="1">
    <source>
        <dbReference type="ARBA" id="ARBA00001974"/>
    </source>
</evidence>
<keyword evidence="11" id="KW-1185">Reference proteome</keyword>
<dbReference type="InterPro" id="IPR017896">
    <property type="entry name" value="4Fe4S_Fe-S-bd"/>
</dbReference>
<gene>
    <name evidence="10" type="ORF">DVH29_13255</name>
</gene>
<dbReference type="Gene3D" id="1.10.1060.10">
    <property type="entry name" value="Alpha-helical ferredoxin"/>
    <property type="match status" value="1"/>
</dbReference>
<dbReference type="InterPro" id="IPR009051">
    <property type="entry name" value="Helical_ferredxn"/>
</dbReference>
<feature type="domain" description="4Fe-4S ferredoxin-type" evidence="8">
    <location>
        <begin position="609"/>
        <end position="638"/>
    </location>
</feature>
<comment type="caution">
    <text evidence="10">The sequence shown here is derived from an EMBL/GenBank/DDBJ whole genome shotgun (WGS) entry which is preliminary data.</text>
</comment>
<dbReference type="Gene3D" id="3.30.465.10">
    <property type="match status" value="1"/>
</dbReference>
<dbReference type="PANTHER" id="PTHR11748:SF119">
    <property type="entry name" value="D-2-HYDROXYGLUTARATE DEHYDROGENASE"/>
    <property type="match status" value="1"/>
</dbReference>
<dbReference type="RefSeq" id="WP_114646666.1">
    <property type="nucleotide sequence ID" value="NZ_QQNH01000023.1"/>
</dbReference>
<name>A0A369W7V0_9HYPH</name>
<dbReference type="Gene3D" id="3.30.70.2190">
    <property type="match status" value="1"/>
</dbReference>
<evidence type="ECO:0000256" key="2">
    <source>
        <dbReference type="ARBA" id="ARBA00022630"/>
    </source>
</evidence>
<dbReference type="InterPro" id="IPR016164">
    <property type="entry name" value="FAD-linked_Oxase-like_C"/>
</dbReference>
<dbReference type="InterPro" id="IPR016167">
    <property type="entry name" value="FAD-bd_PCMH_sub1"/>
</dbReference>
<keyword evidence="7" id="KW-0411">Iron-sulfur</keyword>
<reference evidence="11" key="1">
    <citation type="submission" date="2018-07" db="EMBL/GenBank/DDBJ databases">
        <authorList>
            <person name="Liu B.-T."/>
            <person name="Du Z."/>
        </authorList>
    </citation>
    <scope>NUCLEOTIDE SEQUENCE [LARGE SCALE GENOMIC DNA]</scope>
    <source>
        <strain evidence="11">XYN52</strain>
    </source>
</reference>
<evidence type="ECO:0000256" key="5">
    <source>
        <dbReference type="ARBA" id="ARBA00023002"/>
    </source>
</evidence>
<organism evidence="10 11">
    <name type="scientific">Pelagibacterium lacus</name>
    <dbReference type="NCBI Taxonomy" id="2282655"/>
    <lineage>
        <taxon>Bacteria</taxon>
        <taxon>Pseudomonadati</taxon>
        <taxon>Pseudomonadota</taxon>
        <taxon>Alphaproteobacteria</taxon>
        <taxon>Hyphomicrobiales</taxon>
        <taxon>Devosiaceae</taxon>
        <taxon>Pelagibacterium</taxon>
    </lineage>
</organism>
<keyword evidence="3" id="KW-0479">Metal-binding</keyword>
<dbReference type="InterPro" id="IPR016171">
    <property type="entry name" value="Vanillyl_alc_oxidase_C-sub2"/>
</dbReference>
<evidence type="ECO:0000259" key="8">
    <source>
        <dbReference type="PROSITE" id="PS51379"/>
    </source>
</evidence>
<dbReference type="PROSITE" id="PS51387">
    <property type="entry name" value="FAD_PCMH"/>
    <property type="match status" value="1"/>
</dbReference>
<dbReference type="Pfam" id="PF01565">
    <property type="entry name" value="FAD_binding_4"/>
    <property type="match status" value="1"/>
</dbReference>
<dbReference type="InterPro" id="IPR036318">
    <property type="entry name" value="FAD-bd_PCMH-like_sf"/>
</dbReference>
<protein>
    <submittedName>
        <fullName evidence="10">FAD-binding oxidoreductase</fullName>
    </submittedName>
</protein>
<dbReference type="Proteomes" id="UP000253759">
    <property type="component" value="Unassembled WGS sequence"/>
</dbReference>
<dbReference type="InterPro" id="IPR006094">
    <property type="entry name" value="Oxid_FAD_bind_N"/>
</dbReference>
<dbReference type="InterPro" id="IPR016166">
    <property type="entry name" value="FAD-bd_PCMH"/>
</dbReference>
<evidence type="ECO:0000259" key="9">
    <source>
        <dbReference type="PROSITE" id="PS51387"/>
    </source>
</evidence>
<dbReference type="PANTHER" id="PTHR11748">
    <property type="entry name" value="D-LACTATE DEHYDROGENASE"/>
    <property type="match status" value="1"/>
</dbReference>
<keyword evidence="6" id="KW-0408">Iron</keyword>
<dbReference type="Pfam" id="PF02913">
    <property type="entry name" value="FAD-oxidase_C"/>
    <property type="match status" value="1"/>
</dbReference>
<dbReference type="Gene3D" id="1.10.45.10">
    <property type="entry name" value="Vanillyl-alcohol Oxidase, Chain A, domain 4"/>
    <property type="match status" value="1"/>
</dbReference>
<keyword evidence="4" id="KW-0274">FAD</keyword>
<dbReference type="AlphaFoldDB" id="A0A369W7V0"/>
<dbReference type="GO" id="GO:0008720">
    <property type="term" value="F:D-lactate dehydrogenase (NAD+) activity"/>
    <property type="evidence" value="ECO:0007669"/>
    <property type="project" value="TreeGrafter"/>
</dbReference>
<dbReference type="SUPFAM" id="SSF46548">
    <property type="entry name" value="alpha-helical ferredoxin"/>
    <property type="match status" value="1"/>
</dbReference>
<dbReference type="SUPFAM" id="SSF55103">
    <property type="entry name" value="FAD-linked oxidases, C-terminal domain"/>
    <property type="match status" value="1"/>
</dbReference>
<sequence length="959" mass="103387">MTLHVSIPGPASASLFHKACAAIIESGFAGDVTFDFSARAAVSTDNSVYEIMPDLVVAPRDSDDVQLLMAVLARPEFATLPVTARGGGTGTNGQSLNRGVVVNFQRFMTRILEVNSAEGWADVEPGIVLDEFNAAIAATGLQFAPNTSTSSRCTIGGMVGTDASGKGSRLYGKTSDNILGLEVVLDRGRKLSSLSGDRSDAPELYAELAAACDEGREALIANTPRISRRFTGYDLERARPDTDRLDWWRLFLGAEGTLGLVTRIRVRLVPLPRHERLVVVAFDSFRQALAAGSAILEHDPLAIEIMDEWVHRLAREAGLMARLPAHVQGTGGQPIAHMFVEFVGAEPDTLDAQVEGFLARAATLPGVVGTHVAVDAAERQDLWGIRSAAVGLLGKREGTRRPIAFVEDCVVPVEHLVPFVNGFDRIMKQHGLNYGIYGHIDVGCLHVRPSLDLDDPLDRDTFRAISDAVYALCNAHGGIFWGEHGKGIRGAYLPDFVGPVAYRALQRVKAAFDPAERFNPGKLVVVDRARLGISDPAFRKGNAPGDAFEKSYHCNGNSACLSHSRFTSMCPSYQATRDNRLSPKGRSDALRNWREAQAGQADDLDAIEASVLATLNDCLGCNACASSCPVQVSIPSMKSAFLDHYYQRHRRPLRDHAVAAIEPMARTVDALRPLAWLGMALGRAIAARATGMVDLPRIAPRSLRALGHPVRRWDRLAATELTANTVLLLEDAFTTTFDTDAVAAVAGGLAALGYRPVIVTLPPGGKGAHVKGMTRRFRARAARQIAALKAVAALKTPMLGIDPAFVLLTRQEYRRLDSGVPALLLVQEFLHGEMTRGADWPKARPAAPLKLMLHCTEASALPASGQLWRDVFAALGIDLQPMKTGCCGMSGTFGHEREHQEMSRNLFDATWRPLVEGETSVLATGFSCRCQIERLSPASALHPMAAIVANFPPTGAQGT</sequence>
<evidence type="ECO:0000256" key="6">
    <source>
        <dbReference type="ARBA" id="ARBA00023004"/>
    </source>
</evidence>
<evidence type="ECO:0000313" key="11">
    <source>
        <dbReference type="Proteomes" id="UP000253759"/>
    </source>
</evidence>
<keyword evidence="5" id="KW-0560">Oxidoreductase</keyword>
<feature type="domain" description="FAD-binding PCMH-type" evidence="9">
    <location>
        <begin position="49"/>
        <end position="271"/>
    </location>
</feature>
<dbReference type="OrthoDB" id="9811557at2"/>
<dbReference type="Gene3D" id="3.30.43.10">
    <property type="entry name" value="Uridine Diphospho-n-acetylenolpyruvylglucosamine Reductase, domain 2"/>
    <property type="match status" value="1"/>
</dbReference>
<dbReference type="Gene3D" id="3.30.70.2740">
    <property type="match status" value="1"/>
</dbReference>
<dbReference type="GO" id="GO:0046872">
    <property type="term" value="F:metal ion binding"/>
    <property type="evidence" value="ECO:0007669"/>
    <property type="project" value="UniProtKB-KW"/>
</dbReference>
<dbReference type="GO" id="GO:0051536">
    <property type="term" value="F:iron-sulfur cluster binding"/>
    <property type="evidence" value="ECO:0007669"/>
    <property type="project" value="UniProtKB-KW"/>
</dbReference>
<evidence type="ECO:0000256" key="7">
    <source>
        <dbReference type="ARBA" id="ARBA00023014"/>
    </source>
</evidence>
<keyword evidence="2" id="KW-0285">Flavoprotein</keyword>
<proteinExistence type="predicted"/>
<dbReference type="InterPro" id="IPR017900">
    <property type="entry name" value="4Fe4S_Fe_S_CS"/>
</dbReference>
<dbReference type="SUPFAM" id="SSF56176">
    <property type="entry name" value="FAD-binding/transporter-associated domain-like"/>
    <property type="match status" value="1"/>
</dbReference>
<evidence type="ECO:0000256" key="3">
    <source>
        <dbReference type="ARBA" id="ARBA00022723"/>
    </source>
</evidence>
<dbReference type="PROSITE" id="PS00198">
    <property type="entry name" value="4FE4S_FER_1"/>
    <property type="match status" value="1"/>
</dbReference>
<evidence type="ECO:0000256" key="4">
    <source>
        <dbReference type="ARBA" id="ARBA00022827"/>
    </source>
</evidence>
<dbReference type="PROSITE" id="PS51379">
    <property type="entry name" value="4FE4S_FER_2"/>
    <property type="match status" value="1"/>
</dbReference>
<dbReference type="EMBL" id="QQNH01000023">
    <property type="protein sequence ID" value="RDE08131.1"/>
    <property type="molecule type" value="Genomic_DNA"/>
</dbReference>
<dbReference type="InterPro" id="IPR004113">
    <property type="entry name" value="FAD-bd_oxidored_4_C"/>
</dbReference>